<dbReference type="InterPro" id="IPR012349">
    <property type="entry name" value="Split_barrel_FMN-bd"/>
</dbReference>
<dbReference type="EMBL" id="CACRSL010000003">
    <property type="protein sequence ID" value="VYT00497.1"/>
    <property type="molecule type" value="Genomic_DNA"/>
</dbReference>
<dbReference type="Pfam" id="PF12900">
    <property type="entry name" value="Pyridox_ox_2"/>
    <property type="match status" value="1"/>
</dbReference>
<dbReference type="PANTHER" id="PTHR34071:SF2">
    <property type="entry name" value="FLAVIN-NUCLEOTIDE-BINDING PROTEIN"/>
    <property type="match status" value="1"/>
</dbReference>
<dbReference type="Gene3D" id="2.30.110.10">
    <property type="entry name" value="Electron Transport, Fmn-binding Protein, Chain A"/>
    <property type="match status" value="1"/>
</dbReference>
<dbReference type="AlphaFoldDB" id="A0A6N2T4X7"/>
<dbReference type="SUPFAM" id="SSF50475">
    <property type="entry name" value="FMN-binding split barrel"/>
    <property type="match status" value="1"/>
</dbReference>
<dbReference type="InterPro" id="IPR024747">
    <property type="entry name" value="Pyridox_Oxase-rel"/>
</dbReference>
<evidence type="ECO:0000313" key="1">
    <source>
        <dbReference type="EMBL" id="VYT00497.1"/>
    </source>
</evidence>
<organism evidence="1">
    <name type="scientific">uncultured Anaerotruncus sp</name>
    <dbReference type="NCBI Taxonomy" id="905011"/>
    <lineage>
        <taxon>Bacteria</taxon>
        <taxon>Bacillati</taxon>
        <taxon>Bacillota</taxon>
        <taxon>Clostridia</taxon>
        <taxon>Eubacteriales</taxon>
        <taxon>Oscillospiraceae</taxon>
        <taxon>Anaerotruncus</taxon>
        <taxon>environmental samples</taxon>
    </lineage>
</organism>
<proteinExistence type="predicted"/>
<dbReference type="PANTHER" id="PTHR34071">
    <property type="entry name" value="5-NITROIMIDAZOLE ANTIBIOTICS RESISTANCE PROTEIN, NIMA-FAMILY-RELATED PROTEIN-RELATED"/>
    <property type="match status" value="1"/>
</dbReference>
<name>A0A6N2T4X7_9FIRM</name>
<gene>
    <name evidence="1" type="ORF">AULFYP135_01256</name>
</gene>
<reference evidence="1" key="1">
    <citation type="submission" date="2019-11" db="EMBL/GenBank/DDBJ databases">
        <authorList>
            <person name="Feng L."/>
        </authorList>
    </citation>
    <scope>NUCLEOTIDE SEQUENCE</scope>
    <source>
        <strain evidence="1">AundefinedLFYP135</strain>
    </source>
</reference>
<protein>
    <submittedName>
        <fullName evidence="1">Pyridoxamine 5'-phosphate oxidase</fullName>
    </submittedName>
</protein>
<accession>A0A6N2T4X7</accession>
<sequence>MQHKMRENPLAPEGVNRLLERAMVGRVSTNGSDGYPYTVVVHFVYREGAVYFHGLPKGEKLCNIARDPKVCFEVDELLGIRKEGVTVPCKVGSGYESAVLRGRASLVDDPGEKEDILRAITAKYAPELGEAPILPQAAAGTAVVKIQVESCTGKYHK</sequence>